<dbReference type="GeneID" id="18764498"/>
<feature type="compositionally biased region" description="Basic and acidic residues" evidence="2">
    <location>
        <begin position="10"/>
        <end position="24"/>
    </location>
</feature>
<dbReference type="AlphaFoldDB" id="K1W7P2"/>
<dbReference type="Pfam" id="PF00226">
    <property type="entry name" value="DnaJ"/>
    <property type="match status" value="1"/>
</dbReference>
<dbReference type="HOGENOM" id="CLU_733727_0_0_1"/>
<dbReference type="KEGG" id="mbe:MBM_08563"/>
<dbReference type="Proteomes" id="UP000006753">
    <property type="component" value="Unassembled WGS sequence"/>
</dbReference>
<evidence type="ECO:0000256" key="2">
    <source>
        <dbReference type="SAM" id="MobiDB-lite"/>
    </source>
</evidence>
<gene>
    <name evidence="4" type="ORF">MBM_08563</name>
</gene>
<dbReference type="GO" id="GO:0005737">
    <property type="term" value="C:cytoplasm"/>
    <property type="evidence" value="ECO:0007669"/>
    <property type="project" value="TreeGrafter"/>
</dbReference>
<dbReference type="PROSITE" id="PS00636">
    <property type="entry name" value="DNAJ_1"/>
    <property type="match status" value="1"/>
</dbReference>
<dbReference type="CDD" id="cd06257">
    <property type="entry name" value="DnaJ"/>
    <property type="match status" value="1"/>
</dbReference>
<protein>
    <recommendedName>
        <fullName evidence="3">J domain-containing protein</fullName>
    </recommendedName>
</protein>
<dbReference type="RefSeq" id="XP_007296452.1">
    <property type="nucleotide sequence ID" value="XM_007296390.1"/>
</dbReference>
<feature type="coiled-coil region" evidence="1">
    <location>
        <begin position="285"/>
        <end position="326"/>
    </location>
</feature>
<dbReference type="SUPFAM" id="SSF46565">
    <property type="entry name" value="Chaperone J-domain"/>
    <property type="match status" value="1"/>
</dbReference>
<dbReference type="SMART" id="SM00271">
    <property type="entry name" value="DnaJ"/>
    <property type="match status" value="1"/>
</dbReference>
<dbReference type="InterPro" id="IPR036869">
    <property type="entry name" value="J_dom_sf"/>
</dbReference>
<name>K1W7P2_MARBU</name>
<dbReference type="STRING" id="1072389.K1W7P2"/>
<sequence length="470" mass="54218">MAPSSASQHAADDKNQNGDGDGDRVRERDFYAVLEVDCLAPLAAIRESYRRLALRWHPDKNRGSPERVEGATKRFQELGRAWECLRDDGRRREYDCERVRVGKASSTERWWEASRNSKRCRGDGEGAGGGWYDEFEKDEELGKRARRRRGDLDREASERWRTESAGASASASPFFSEEELQQKLFAEEVTRRAKAVAWKVLGKREYQLRLQSWMKFREQRFGKIQEVRKSLGRYERNLEAQEKETEDDVGKVFQDAIEKSREEGCEFQDHDAILARLLDAREKYSGRLRQSIAQHRQELENLYRELERDSQRYEEVEAKARRIRIREALELLGPRHLSPPLFCVLDRRGLAINHWKALSRIKEAARYPSMWDLAEGPWHVSGDWERVAGEHTCGRCQDRAFHVIASCGPARCPRCGMIVCNDCYRDLKLLQEYGEWMMSEEGEMQDSLFCLDADLSAGYGSGSGSGSGSV</sequence>
<feature type="region of interest" description="Disordered" evidence="2">
    <location>
        <begin position="146"/>
        <end position="174"/>
    </location>
</feature>
<dbReference type="OMA" id="DEWIMSS"/>
<evidence type="ECO:0000256" key="1">
    <source>
        <dbReference type="SAM" id="Coils"/>
    </source>
</evidence>
<proteinExistence type="predicted"/>
<organism evidence="4 5">
    <name type="scientific">Marssonina brunnea f. sp. multigermtubi (strain MB_m1)</name>
    <name type="common">Marssonina leaf spot fungus</name>
    <dbReference type="NCBI Taxonomy" id="1072389"/>
    <lineage>
        <taxon>Eukaryota</taxon>
        <taxon>Fungi</taxon>
        <taxon>Dikarya</taxon>
        <taxon>Ascomycota</taxon>
        <taxon>Pezizomycotina</taxon>
        <taxon>Leotiomycetes</taxon>
        <taxon>Helotiales</taxon>
        <taxon>Drepanopezizaceae</taxon>
        <taxon>Drepanopeziza</taxon>
    </lineage>
</organism>
<evidence type="ECO:0000313" key="4">
    <source>
        <dbReference type="EMBL" id="EKD13120.1"/>
    </source>
</evidence>
<reference evidence="4 5" key="1">
    <citation type="journal article" date="2012" name="BMC Genomics">
        <title>Sequencing the genome of Marssonina brunnea reveals fungus-poplar co-evolution.</title>
        <authorList>
            <person name="Zhu S."/>
            <person name="Cao Y.-Z."/>
            <person name="Jiang C."/>
            <person name="Tan B.-Y."/>
            <person name="Wang Z."/>
            <person name="Feng S."/>
            <person name="Zhang L."/>
            <person name="Su X.-H."/>
            <person name="Brejova B."/>
            <person name="Vinar T."/>
            <person name="Xu M."/>
            <person name="Wang M.-X."/>
            <person name="Zhang S.-G."/>
            <person name="Huang M.-R."/>
            <person name="Wu R."/>
            <person name="Zhou Y."/>
        </authorList>
    </citation>
    <scope>NUCLEOTIDE SEQUENCE [LARGE SCALE GENOMIC DNA]</scope>
    <source>
        <strain evidence="4 5">MB_m1</strain>
    </source>
</reference>
<feature type="compositionally biased region" description="Basic and acidic residues" evidence="2">
    <location>
        <begin position="150"/>
        <end position="162"/>
    </location>
</feature>
<keyword evidence="1" id="KW-0175">Coiled coil</keyword>
<keyword evidence="5" id="KW-1185">Reference proteome</keyword>
<dbReference type="GO" id="GO:0005634">
    <property type="term" value="C:nucleus"/>
    <property type="evidence" value="ECO:0007669"/>
    <property type="project" value="TreeGrafter"/>
</dbReference>
<dbReference type="InterPro" id="IPR018253">
    <property type="entry name" value="DnaJ_domain_CS"/>
</dbReference>
<dbReference type="PANTHER" id="PTHR45504">
    <property type="entry name" value="CHAPERONE DNAJ-DOMAIN SUPERFAMILY PROTEIN"/>
    <property type="match status" value="1"/>
</dbReference>
<dbReference type="EMBL" id="JH921451">
    <property type="protein sequence ID" value="EKD13120.1"/>
    <property type="molecule type" value="Genomic_DNA"/>
</dbReference>
<dbReference type="InterPro" id="IPR001623">
    <property type="entry name" value="DnaJ_domain"/>
</dbReference>
<dbReference type="InParanoid" id="K1W7P2"/>
<dbReference type="PROSITE" id="PS50076">
    <property type="entry name" value="DNAJ_2"/>
    <property type="match status" value="1"/>
</dbReference>
<feature type="domain" description="J" evidence="3">
    <location>
        <begin position="29"/>
        <end position="98"/>
    </location>
</feature>
<feature type="region of interest" description="Disordered" evidence="2">
    <location>
        <begin position="1"/>
        <end position="24"/>
    </location>
</feature>
<dbReference type="eggNOG" id="KOG0714">
    <property type="taxonomic scope" value="Eukaryota"/>
</dbReference>
<dbReference type="OrthoDB" id="442087at2759"/>
<evidence type="ECO:0000313" key="5">
    <source>
        <dbReference type="Proteomes" id="UP000006753"/>
    </source>
</evidence>
<dbReference type="PANTHER" id="PTHR45504:SF3">
    <property type="entry name" value="CHAPERONE DNAJ-DOMAIN SUPERFAMILY PROTEIN"/>
    <property type="match status" value="1"/>
</dbReference>
<dbReference type="Gene3D" id="1.10.287.110">
    <property type="entry name" value="DnaJ domain"/>
    <property type="match status" value="1"/>
</dbReference>
<evidence type="ECO:0000259" key="3">
    <source>
        <dbReference type="PROSITE" id="PS50076"/>
    </source>
</evidence>
<feature type="compositionally biased region" description="Low complexity" evidence="2">
    <location>
        <begin position="163"/>
        <end position="174"/>
    </location>
</feature>
<dbReference type="PRINTS" id="PR00625">
    <property type="entry name" value="JDOMAIN"/>
</dbReference>
<accession>K1W7P2</accession>